<keyword evidence="4" id="KW-1185">Reference proteome</keyword>
<dbReference type="Gene3D" id="1.40.20.10">
    <property type="entry name" value="CHAD domain"/>
    <property type="match status" value="1"/>
</dbReference>
<dbReference type="GO" id="GO:0046872">
    <property type="term" value="F:metal ion binding"/>
    <property type="evidence" value="ECO:0007669"/>
    <property type="project" value="TreeGrafter"/>
</dbReference>
<dbReference type="SMART" id="SM01118">
    <property type="entry name" value="CYTH"/>
    <property type="match status" value="1"/>
</dbReference>
<comment type="caution">
    <text evidence="3">The sequence shown here is derived from an EMBL/GenBank/DDBJ whole genome shotgun (WGS) entry which is preliminary data.</text>
</comment>
<dbReference type="RefSeq" id="WP_133036158.1">
    <property type="nucleotide sequence ID" value="NZ_BAABEI010000009.1"/>
</dbReference>
<dbReference type="Proteomes" id="UP000295351">
    <property type="component" value="Unassembled WGS sequence"/>
</dbReference>
<protein>
    <submittedName>
        <fullName evidence="3">Inorganic triphosphatase YgiF</fullName>
    </submittedName>
</protein>
<feature type="domain" description="CHAD" evidence="2">
    <location>
        <begin position="208"/>
        <end position="477"/>
    </location>
</feature>
<dbReference type="Pfam" id="PF01928">
    <property type="entry name" value="CYTH"/>
    <property type="match status" value="1"/>
</dbReference>
<evidence type="ECO:0000259" key="1">
    <source>
        <dbReference type="PROSITE" id="PS51707"/>
    </source>
</evidence>
<dbReference type="PROSITE" id="PS51707">
    <property type="entry name" value="CYTH"/>
    <property type="match status" value="1"/>
</dbReference>
<dbReference type="InterPro" id="IPR039013">
    <property type="entry name" value="YgiF"/>
</dbReference>
<dbReference type="Pfam" id="PF05235">
    <property type="entry name" value="CHAD"/>
    <property type="match status" value="1"/>
</dbReference>
<dbReference type="InterPro" id="IPR023577">
    <property type="entry name" value="CYTH_domain"/>
</dbReference>
<evidence type="ECO:0000313" key="3">
    <source>
        <dbReference type="EMBL" id="TCN37411.1"/>
    </source>
</evidence>
<dbReference type="GO" id="GO:0050355">
    <property type="term" value="F:inorganic triphosphate phosphatase activity"/>
    <property type="evidence" value="ECO:0007669"/>
    <property type="project" value="InterPro"/>
</dbReference>
<dbReference type="PANTHER" id="PTHR39569">
    <property type="entry name" value="INORGANIC TRIPHOSPHATASE"/>
    <property type="match status" value="1"/>
</dbReference>
<dbReference type="SUPFAM" id="SSF55154">
    <property type="entry name" value="CYTH-like phosphatases"/>
    <property type="match status" value="1"/>
</dbReference>
<evidence type="ECO:0000259" key="2">
    <source>
        <dbReference type="PROSITE" id="PS51708"/>
    </source>
</evidence>
<dbReference type="CDD" id="cd07756">
    <property type="entry name" value="CYTH-like_Pase_CHAD"/>
    <property type="match status" value="1"/>
</dbReference>
<accession>A0A4R2CAH8</accession>
<gene>
    <name evidence="3" type="ORF">EV665_12241</name>
</gene>
<dbReference type="Gene3D" id="2.40.320.10">
    <property type="entry name" value="Hypothetical Protein Pfu-838710-001"/>
    <property type="match status" value="1"/>
</dbReference>
<dbReference type="AlphaFoldDB" id="A0A4R2CAH8"/>
<feature type="domain" description="CYTH" evidence="1">
    <location>
        <begin position="1"/>
        <end position="194"/>
    </location>
</feature>
<dbReference type="SMART" id="SM00880">
    <property type="entry name" value="CHAD"/>
    <property type="match status" value="1"/>
</dbReference>
<organism evidence="3 4">
    <name type="scientific">Shinella granuli</name>
    <dbReference type="NCBI Taxonomy" id="323621"/>
    <lineage>
        <taxon>Bacteria</taxon>
        <taxon>Pseudomonadati</taxon>
        <taxon>Pseudomonadota</taxon>
        <taxon>Alphaproteobacteria</taxon>
        <taxon>Hyphomicrobiales</taxon>
        <taxon>Rhizobiaceae</taxon>
        <taxon>Shinella</taxon>
    </lineage>
</organism>
<sequence length="479" mass="52945">MSETELKLDITPDDLEALAASELFGEPAGTLEQHATYFDTPENSLGRAGFSLCICRSGAALVQTVKATGPAAARFARPQWEMPVTSEQPVIDGTTPLVSRFGDIAPALSPLFEVNVLRQTWTMVENTSRIEVSADRGELIAGERRLAVCELELVLKDGELVDVFRLARKIEAIAPVTIGVQSRAERGYRLLDAAPVAIKAEPIHLDMDDTAGHAFRVIAGSCFRQFRLNEAILLRRQNAEEALHQARVALRRLRSALSVFKAHLGDEAKRLSDAFRWLAGLLGDARDLDVLVAKTASPAARGNLQEARRAAHEAALAALSSPQARALMIDFNEWLQSGSYRREPALGKPAVDFAAHALDRQRKRLKKNGKDLAGLTDGERHQIRKDAKKLRYAAEFFCSLFEEKRGARRFALFSDAMEKLQDRLGALNDLVTGPDVAAKYGLDDLEGSEQERSPRNKTKLIERSQAALDDLLDTKKFWR</sequence>
<dbReference type="PANTHER" id="PTHR39569:SF1">
    <property type="entry name" value="INORGANIC TRIPHOSPHATASE"/>
    <property type="match status" value="1"/>
</dbReference>
<dbReference type="EMBL" id="SLVX01000022">
    <property type="protein sequence ID" value="TCN37411.1"/>
    <property type="molecule type" value="Genomic_DNA"/>
</dbReference>
<dbReference type="InterPro" id="IPR038186">
    <property type="entry name" value="CHAD_dom_sf"/>
</dbReference>
<dbReference type="InterPro" id="IPR033469">
    <property type="entry name" value="CYTH-like_dom_sf"/>
</dbReference>
<proteinExistence type="predicted"/>
<reference evidence="3 4" key="1">
    <citation type="submission" date="2019-03" db="EMBL/GenBank/DDBJ databases">
        <title>Genomic Encyclopedia of Type Strains, Phase IV (KMG-IV): sequencing the most valuable type-strain genomes for metagenomic binning, comparative biology and taxonomic classification.</title>
        <authorList>
            <person name="Goeker M."/>
        </authorList>
    </citation>
    <scope>NUCLEOTIDE SEQUENCE [LARGE SCALE GENOMIC DNA]</scope>
    <source>
        <strain evidence="3 4">DSM 18401</strain>
    </source>
</reference>
<evidence type="ECO:0000313" key="4">
    <source>
        <dbReference type="Proteomes" id="UP000295351"/>
    </source>
</evidence>
<name>A0A4R2CAH8_SHIGR</name>
<dbReference type="InterPro" id="IPR007899">
    <property type="entry name" value="CHAD_dom"/>
</dbReference>
<dbReference type="PROSITE" id="PS51708">
    <property type="entry name" value="CHAD"/>
    <property type="match status" value="1"/>
</dbReference>